<evidence type="ECO:0000313" key="1">
    <source>
        <dbReference type="EMBL" id="KAH9781115.1"/>
    </source>
</evidence>
<gene>
    <name evidence="1" type="ORF">KPL71_008340</name>
</gene>
<keyword evidence="2" id="KW-1185">Reference proteome</keyword>
<name>A0ACB8M6S3_CITSI</name>
<protein>
    <submittedName>
        <fullName evidence="1">Uncharacterized protein</fullName>
    </submittedName>
</protein>
<sequence>MESGGSSHTTGNKTGSRRAWTKEEEEKMLNILDALVANGSRADNGTFKSGSYKYIENELEKLQPGCSLKAYPHIDSKIRIWKKNYGVLFDMSNTSGFGWNDVRKCVEVDSDEVWKSYVEVKAINWRNKSFLYYERLANIFGKDRATGRSAETPIDMANAALQEAIHDNNEIDDEGSPMFASPSANSQDTTRSRAQSSHRKRSKSDEYVVDGIEKLVSAFHQANTDMSHNMYGSSEDHDYIAEQLASMGLSMDDELMALNLMVEKPSNIKALKALWNDRDRKLGYVRMLLRERERRGGV</sequence>
<evidence type="ECO:0000313" key="2">
    <source>
        <dbReference type="Proteomes" id="UP000829398"/>
    </source>
</evidence>
<dbReference type="Proteomes" id="UP000829398">
    <property type="component" value="Chromosome 3"/>
</dbReference>
<reference evidence="2" key="1">
    <citation type="journal article" date="2023" name="Hortic. Res.">
        <title>A chromosome-level phased genome enabling allele-level studies in sweet orange: a case study on citrus Huanglongbing tolerance.</title>
        <authorList>
            <person name="Wu B."/>
            <person name="Yu Q."/>
            <person name="Deng Z."/>
            <person name="Duan Y."/>
            <person name="Luo F."/>
            <person name="Gmitter F. Jr."/>
        </authorList>
    </citation>
    <scope>NUCLEOTIDE SEQUENCE [LARGE SCALE GENOMIC DNA]</scope>
    <source>
        <strain evidence="2">cv. Valencia</strain>
    </source>
</reference>
<proteinExistence type="predicted"/>
<comment type="caution">
    <text evidence="1">The sequence shown here is derived from an EMBL/GenBank/DDBJ whole genome shotgun (WGS) entry which is preliminary data.</text>
</comment>
<organism evidence="1 2">
    <name type="scientific">Citrus sinensis</name>
    <name type="common">Sweet orange</name>
    <name type="synonym">Citrus aurantium var. sinensis</name>
    <dbReference type="NCBI Taxonomy" id="2711"/>
    <lineage>
        <taxon>Eukaryota</taxon>
        <taxon>Viridiplantae</taxon>
        <taxon>Streptophyta</taxon>
        <taxon>Embryophyta</taxon>
        <taxon>Tracheophyta</taxon>
        <taxon>Spermatophyta</taxon>
        <taxon>Magnoliopsida</taxon>
        <taxon>eudicotyledons</taxon>
        <taxon>Gunneridae</taxon>
        <taxon>Pentapetalae</taxon>
        <taxon>rosids</taxon>
        <taxon>malvids</taxon>
        <taxon>Sapindales</taxon>
        <taxon>Rutaceae</taxon>
        <taxon>Aurantioideae</taxon>
        <taxon>Citrus</taxon>
    </lineage>
</organism>
<dbReference type="EMBL" id="CM039172">
    <property type="protein sequence ID" value="KAH9781115.1"/>
    <property type="molecule type" value="Genomic_DNA"/>
</dbReference>
<accession>A0ACB8M6S3</accession>